<evidence type="ECO:0000256" key="4">
    <source>
        <dbReference type="ARBA" id="ARBA00022554"/>
    </source>
</evidence>
<keyword evidence="4" id="KW-0926">Vacuole</keyword>
<comment type="similarity">
    <text evidence="2">Belongs to the major facilitator superfamily.</text>
</comment>
<reference evidence="10 11" key="1">
    <citation type="submission" date="2019-09" db="EMBL/GenBank/DDBJ databases">
        <title>Draft genome of the ectomycorrhizal ascomycete Sphaerosporella brunnea.</title>
        <authorList>
            <consortium name="DOE Joint Genome Institute"/>
            <person name="Benucci G.M."/>
            <person name="Marozzi G."/>
            <person name="Antonielli L."/>
            <person name="Sanchez S."/>
            <person name="Marco P."/>
            <person name="Wang X."/>
            <person name="Falini L.B."/>
            <person name="Barry K."/>
            <person name="Haridas S."/>
            <person name="Lipzen A."/>
            <person name="Labutti K."/>
            <person name="Grigoriev I.V."/>
            <person name="Murat C."/>
            <person name="Martin F."/>
            <person name="Albertini E."/>
            <person name="Donnini D."/>
            <person name="Bonito G."/>
        </authorList>
    </citation>
    <scope>NUCLEOTIDE SEQUENCE [LARGE SCALE GENOMIC DNA]</scope>
    <source>
        <strain evidence="10 11">Sb_GMNB300</strain>
    </source>
</reference>
<dbReference type="FunCoup" id="A0A5J5EPM8">
    <property type="interactions" value="16"/>
</dbReference>
<feature type="transmembrane region" description="Helical" evidence="9">
    <location>
        <begin position="203"/>
        <end position="223"/>
    </location>
</feature>
<dbReference type="EMBL" id="VXIS01000161">
    <property type="protein sequence ID" value="KAA8899940.1"/>
    <property type="molecule type" value="Genomic_DNA"/>
</dbReference>
<dbReference type="InterPro" id="IPR036259">
    <property type="entry name" value="MFS_trans_sf"/>
</dbReference>
<keyword evidence="7 9" id="KW-0472">Membrane</keyword>
<keyword evidence="6 9" id="KW-1133">Transmembrane helix</keyword>
<feature type="transmembrane region" description="Helical" evidence="9">
    <location>
        <begin position="408"/>
        <end position="430"/>
    </location>
</feature>
<dbReference type="SUPFAM" id="SSF103473">
    <property type="entry name" value="MFS general substrate transporter"/>
    <property type="match status" value="1"/>
</dbReference>
<dbReference type="Proteomes" id="UP000326924">
    <property type="component" value="Unassembled WGS sequence"/>
</dbReference>
<evidence type="ECO:0000256" key="3">
    <source>
        <dbReference type="ARBA" id="ARBA00022448"/>
    </source>
</evidence>
<dbReference type="PANTHER" id="PTHR21576">
    <property type="entry name" value="UNCHARACTERIZED NODULIN-LIKE PROTEIN"/>
    <property type="match status" value="1"/>
</dbReference>
<feature type="transmembrane region" description="Helical" evidence="9">
    <location>
        <begin position="131"/>
        <end position="153"/>
    </location>
</feature>
<protein>
    <recommendedName>
        <fullName evidence="8">Probable transporter MCH1</fullName>
    </recommendedName>
</protein>
<accession>A0A5J5EPM8</accession>
<feature type="transmembrane region" description="Helical" evidence="9">
    <location>
        <begin position="40"/>
        <end position="62"/>
    </location>
</feature>
<evidence type="ECO:0000256" key="7">
    <source>
        <dbReference type="ARBA" id="ARBA00023136"/>
    </source>
</evidence>
<feature type="transmembrane region" description="Helical" evidence="9">
    <location>
        <begin position="106"/>
        <end position="125"/>
    </location>
</feature>
<keyword evidence="3" id="KW-0813">Transport</keyword>
<dbReference type="GO" id="GO:0022857">
    <property type="term" value="F:transmembrane transporter activity"/>
    <property type="evidence" value="ECO:0007669"/>
    <property type="project" value="InterPro"/>
</dbReference>
<feature type="transmembrane region" description="Helical" evidence="9">
    <location>
        <begin position="74"/>
        <end position="94"/>
    </location>
</feature>
<name>A0A5J5EPM8_9PEZI</name>
<proteinExistence type="inferred from homology"/>
<evidence type="ECO:0000256" key="2">
    <source>
        <dbReference type="ARBA" id="ARBA00008335"/>
    </source>
</evidence>
<evidence type="ECO:0000256" key="6">
    <source>
        <dbReference type="ARBA" id="ARBA00022989"/>
    </source>
</evidence>
<keyword evidence="5 9" id="KW-0812">Transmembrane</keyword>
<dbReference type="Pfam" id="PF07690">
    <property type="entry name" value="MFS_1"/>
    <property type="match status" value="1"/>
</dbReference>
<evidence type="ECO:0000256" key="5">
    <source>
        <dbReference type="ARBA" id="ARBA00022692"/>
    </source>
</evidence>
<feature type="transmembrane region" description="Helical" evidence="9">
    <location>
        <begin position="165"/>
        <end position="183"/>
    </location>
</feature>
<comment type="caution">
    <text evidence="10">The sequence shown here is derived from an EMBL/GenBank/DDBJ whole genome shotgun (WGS) entry which is preliminary data.</text>
</comment>
<feature type="transmembrane region" description="Helical" evidence="9">
    <location>
        <begin position="348"/>
        <end position="368"/>
    </location>
</feature>
<dbReference type="AlphaFoldDB" id="A0A5J5EPM8"/>
<keyword evidence="11" id="KW-1185">Reference proteome</keyword>
<dbReference type="InterPro" id="IPR011701">
    <property type="entry name" value="MFS"/>
</dbReference>
<dbReference type="PANTHER" id="PTHR21576:SF45">
    <property type="entry name" value="TRANSPORTER MCH1-RELATED"/>
    <property type="match status" value="1"/>
</dbReference>
<evidence type="ECO:0000313" key="11">
    <source>
        <dbReference type="Proteomes" id="UP000326924"/>
    </source>
</evidence>
<organism evidence="10 11">
    <name type="scientific">Sphaerosporella brunnea</name>
    <dbReference type="NCBI Taxonomy" id="1250544"/>
    <lineage>
        <taxon>Eukaryota</taxon>
        <taxon>Fungi</taxon>
        <taxon>Dikarya</taxon>
        <taxon>Ascomycota</taxon>
        <taxon>Pezizomycotina</taxon>
        <taxon>Pezizomycetes</taxon>
        <taxon>Pezizales</taxon>
        <taxon>Pyronemataceae</taxon>
        <taxon>Sphaerosporella</taxon>
    </lineage>
</organism>
<dbReference type="Gene3D" id="1.20.1250.20">
    <property type="entry name" value="MFS general substrate transporter like domains"/>
    <property type="match status" value="1"/>
</dbReference>
<evidence type="ECO:0000256" key="9">
    <source>
        <dbReference type="SAM" id="Phobius"/>
    </source>
</evidence>
<dbReference type="GO" id="GO:0000329">
    <property type="term" value="C:fungal-type vacuole membrane"/>
    <property type="evidence" value="ECO:0007669"/>
    <property type="project" value="TreeGrafter"/>
</dbReference>
<sequence>MAHTDAISEVHETSPLLPRSSAAPSNTKILLSWRPRRSTLALLTALINCLWAGSVLIFSLYAPLFNTHLGYRQMQINAVSVATELGMYLPVPMFGFVCDRYGPSRLSLLCTAFFGPGYALAALAYARQWDYKIMVVAFALVGAGTSSMYFSGVTTCAKNFTGRRGLALAMPIAAFGLSSLWQAQLVSRVFTTAEGVLRVEKVFLFFSVSLVAVGLWGSVGLHLEPEETQLLEDEEEDDEKGWVNADTRAFLKDRTMWAFATGVFLVTGPGEAFINNMGTLIQTLRPSPSAASTVDSATQVSLIALTSTFARLIAGSVSDYLAPLAPTSHLPPRPRTHKQRFTCSRMSILFFFAGLMLVGFLLVASGRIHESPDLFWMVSSSIGAGYGAVFCLAPTVVSVVWGTKNFGTNWGIVTMTPALGAVLYGCLFAAEFDGGVKEGETACIGLHCARYSFAAMAASVVAAVLGWAAVWRTWRQRGVVV</sequence>
<feature type="transmembrane region" description="Helical" evidence="9">
    <location>
        <begin position="450"/>
        <end position="471"/>
    </location>
</feature>
<evidence type="ECO:0000256" key="1">
    <source>
        <dbReference type="ARBA" id="ARBA00004128"/>
    </source>
</evidence>
<evidence type="ECO:0000313" key="10">
    <source>
        <dbReference type="EMBL" id="KAA8899940.1"/>
    </source>
</evidence>
<dbReference type="OrthoDB" id="199930at2759"/>
<comment type="subcellular location">
    <subcellularLocation>
        <location evidence="1">Vacuole membrane</location>
        <topology evidence="1">Multi-pass membrane protein</topology>
    </subcellularLocation>
</comment>
<gene>
    <name evidence="10" type="ORF">FN846DRAFT_909457</name>
</gene>
<evidence type="ECO:0000256" key="8">
    <source>
        <dbReference type="ARBA" id="ARBA00039330"/>
    </source>
</evidence>
<feature type="transmembrane region" description="Helical" evidence="9">
    <location>
        <begin position="374"/>
        <end position="401"/>
    </location>
</feature>
<dbReference type="InParanoid" id="A0A5J5EPM8"/>